<accession>A0A068VIA5</accession>
<dbReference type="EMBL" id="HG740194">
    <property type="protein sequence ID" value="CDP20337.1"/>
    <property type="molecule type" value="Genomic_DNA"/>
</dbReference>
<protein>
    <submittedName>
        <fullName evidence="1">DH200=94 genomic scaffold, scaffold_1110</fullName>
    </submittedName>
</protein>
<sequence>MNNARNDGAQTSASCCFPLLLKKKSSGESEEAGLMLFGQTTPPIAVAFLSRMPRDRSYFHRA</sequence>
<proteinExistence type="predicted"/>
<name>A0A068VIA5_COFCA</name>
<evidence type="ECO:0000313" key="1">
    <source>
        <dbReference type="EMBL" id="CDP20337.1"/>
    </source>
</evidence>
<evidence type="ECO:0000313" key="2">
    <source>
        <dbReference type="Proteomes" id="UP000295252"/>
    </source>
</evidence>
<dbReference type="AlphaFoldDB" id="A0A068VIA5"/>
<dbReference type="Gramene" id="CDP20337">
    <property type="protein sequence ID" value="CDP20337"/>
    <property type="gene ID" value="GSCOC_T00000102001"/>
</dbReference>
<keyword evidence="2" id="KW-1185">Reference proteome</keyword>
<dbReference type="InParanoid" id="A0A068VIA5"/>
<gene>
    <name evidence="1" type="ORF">GSCOC_T00000102001</name>
</gene>
<reference evidence="2" key="1">
    <citation type="journal article" date="2014" name="Science">
        <title>The coffee genome provides insight into the convergent evolution of caffeine biosynthesis.</title>
        <authorList>
            <person name="Denoeud F."/>
            <person name="Carretero-Paulet L."/>
            <person name="Dereeper A."/>
            <person name="Droc G."/>
            <person name="Guyot R."/>
            <person name="Pietrella M."/>
            <person name="Zheng C."/>
            <person name="Alberti A."/>
            <person name="Anthony F."/>
            <person name="Aprea G."/>
            <person name="Aury J.M."/>
            <person name="Bento P."/>
            <person name="Bernard M."/>
            <person name="Bocs S."/>
            <person name="Campa C."/>
            <person name="Cenci A."/>
            <person name="Combes M.C."/>
            <person name="Crouzillat D."/>
            <person name="Da Silva C."/>
            <person name="Daddiego L."/>
            <person name="De Bellis F."/>
            <person name="Dussert S."/>
            <person name="Garsmeur O."/>
            <person name="Gayraud T."/>
            <person name="Guignon V."/>
            <person name="Jahn K."/>
            <person name="Jamilloux V."/>
            <person name="Joet T."/>
            <person name="Labadie K."/>
            <person name="Lan T."/>
            <person name="Leclercq J."/>
            <person name="Lepelley M."/>
            <person name="Leroy T."/>
            <person name="Li L.T."/>
            <person name="Librado P."/>
            <person name="Lopez L."/>
            <person name="Munoz A."/>
            <person name="Noel B."/>
            <person name="Pallavicini A."/>
            <person name="Perrotta G."/>
            <person name="Poncet V."/>
            <person name="Pot D."/>
            <person name="Priyono X."/>
            <person name="Rigoreau M."/>
            <person name="Rouard M."/>
            <person name="Rozas J."/>
            <person name="Tranchant-Dubreuil C."/>
            <person name="VanBuren R."/>
            <person name="Zhang Q."/>
            <person name="Andrade A.C."/>
            <person name="Argout X."/>
            <person name="Bertrand B."/>
            <person name="de Kochko A."/>
            <person name="Graziosi G."/>
            <person name="Henry R.J."/>
            <person name="Jayarama X."/>
            <person name="Ming R."/>
            <person name="Nagai C."/>
            <person name="Rounsley S."/>
            <person name="Sankoff D."/>
            <person name="Giuliano G."/>
            <person name="Albert V.A."/>
            <person name="Wincker P."/>
            <person name="Lashermes P."/>
        </authorList>
    </citation>
    <scope>NUCLEOTIDE SEQUENCE [LARGE SCALE GENOMIC DNA]</scope>
    <source>
        <strain evidence="2">cv. DH200-94</strain>
    </source>
</reference>
<dbReference type="Proteomes" id="UP000295252">
    <property type="component" value="Unassembled WGS sequence"/>
</dbReference>
<organism evidence="1 2">
    <name type="scientific">Coffea canephora</name>
    <name type="common">Robusta coffee</name>
    <dbReference type="NCBI Taxonomy" id="49390"/>
    <lineage>
        <taxon>Eukaryota</taxon>
        <taxon>Viridiplantae</taxon>
        <taxon>Streptophyta</taxon>
        <taxon>Embryophyta</taxon>
        <taxon>Tracheophyta</taxon>
        <taxon>Spermatophyta</taxon>
        <taxon>Magnoliopsida</taxon>
        <taxon>eudicotyledons</taxon>
        <taxon>Gunneridae</taxon>
        <taxon>Pentapetalae</taxon>
        <taxon>asterids</taxon>
        <taxon>lamiids</taxon>
        <taxon>Gentianales</taxon>
        <taxon>Rubiaceae</taxon>
        <taxon>Ixoroideae</taxon>
        <taxon>Gardenieae complex</taxon>
        <taxon>Bertiereae - Coffeeae clade</taxon>
        <taxon>Coffeeae</taxon>
        <taxon>Coffea</taxon>
    </lineage>
</organism>